<protein>
    <submittedName>
        <fullName evidence="1">PH domain-containing protein</fullName>
    </submittedName>
</protein>
<dbReference type="EMBL" id="JADKCH010000004">
    <property type="protein sequence ID" value="MBK8572207.1"/>
    <property type="molecule type" value="Genomic_DNA"/>
</dbReference>
<evidence type="ECO:0000313" key="1">
    <source>
        <dbReference type="EMBL" id="MBK8572207.1"/>
    </source>
</evidence>
<accession>A0A936F307</accession>
<dbReference type="AlphaFoldDB" id="A0A936F307"/>
<proteinExistence type="predicted"/>
<gene>
    <name evidence="1" type="ORF">IPN91_06070</name>
</gene>
<evidence type="ECO:0000313" key="2">
    <source>
        <dbReference type="Proteomes" id="UP000709959"/>
    </source>
</evidence>
<dbReference type="Proteomes" id="UP000709959">
    <property type="component" value="Unassembled WGS sequence"/>
</dbReference>
<reference evidence="1 2" key="1">
    <citation type="submission" date="2020-10" db="EMBL/GenBank/DDBJ databases">
        <title>Connecting structure to function with the recovery of over 1000 high-quality activated sludge metagenome-assembled genomes encoding full-length rRNA genes using long-read sequencing.</title>
        <authorList>
            <person name="Singleton C.M."/>
            <person name="Petriglieri F."/>
            <person name="Kristensen J.M."/>
            <person name="Kirkegaard R.H."/>
            <person name="Michaelsen T.Y."/>
            <person name="Andersen M.H."/>
            <person name="Karst S.M."/>
            <person name="Dueholm M.S."/>
            <person name="Nielsen P.H."/>
            <person name="Albertsen M."/>
        </authorList>
    </citation>
    <scope>NUCLEOTIDE SEQUENCE [LARGE SCALE GENOMIC DNA]</scope>
    <source>
        <strain evidence="1">OdNE_18-Q3-R46-58_MAXAC.008</strain>
    </source>
</reference>
<name>A0A936F307_9BACT</name>
<sequence length="100" mass="11107">MATETFKASRWTSGNHLFTTVIEVTEAAVIRRKRSWFTVNEISIHLSKVASVRIETGLLWSDLTVESTGGSDPLSSHGHTKADARRIKELIEAAQSRGLR</sequence>
<organism evidence="1 2">
    <name type="scientific">Candidatus Geothrix odensensis</name>
    <dbReference type="NCBI Taxonomy" id="2954440"/>
    <lineage>
        <taxon>Bacteria</taxon>
        <taxon>Pseudomonadati</taxon>
        <taxon>Acidobacteriota</taxon>
        <taxon>Holophagae</taxon>
        <taxon>Holophagales</taxon>
        <taxon>Holophagaceae</taxon>
        <taxon>Geothrix</taxon>
    </lineage>
</organism>
<comment type="caution">
    <text evidence="1">The sequence shown here is derived from an EMBL/GenBank/DDBJ whole genome shotgun (WGS) entry which is preliminary data.</text>
</comment>